<evidence type="ECO:0000313" key="15">
    <source>
        <dbReference type="Proteomes" id="UP001595681"/>
    </source>
</evidence>
<dbReference type="InterPro" id="IPR039426">
    <property type="entry name" value="TonB-dep_rcpt-like"/>
</dbReference>
<keyword evidence="11 12" id="KW-0998">Cell outer membrane</keyword>
<feature type="domain" description="TonB-dependent receptor-like beta-barrel" evidence="13">
    <location>
        <begin position="3"/>
        <end position="167"/>
    </location>
</feature>
<dbReference type="PROSITE" id="PS52016">
    <property type="entry name" value="TONB_DEPENDENT_REC_3"/>
    <property type="match status" value="1"/>
</dbReference>
<evidence type="ECO:0000256" key="7">
    <source>
        <dbReference type="ARBA" id="ARBA00023004"/>
    </source>
</evidence>
<evidence type="ECO:0000256" key="9">
    <source>
        <dbReference type="ARBA" id="ARBA00023077"/>
    </source>
</evidence>
<sequence length="198" mass="21424">MAPEKFQNYEIGAKWDILPTFNLAAAIYQLDRDNVLALSDPNNAASPTVPIGRQRTKGIELSAAGSITKQLSMVGAYTYSDGTFLDNVSGTVQAGNILPNMPKHSASLWTRFDPIEQLGAALGVIYQGKRYASTDNCVAMPGYTRLDGAVYFDIAPELSLQVNVENILGKRYYLYAHSNNNITPGSPTAVKVGLSAKF</sequence>
<protein>
    <submittedName>
        <fullName evidence="14">TonB-dependent receptor</fullName>
    </submittedName>
</protein>
<keyword evidence="10 12" id="KW-0472">Membrane</keyword>
<evidence type="ECO:0000256" key="10">
    <source>
        <dbReference type="ARBA" id="ARBA00023136"/>
    </source>
</evidence>
<dbReference type="Gene3D" id="2.40.170.20">
    <property type="entry name" value="TonB-dependent receptor, beta-barrel domain"/>
    <property type="match status" value="1"/>
</dbReference>
<dbReference type="PANTHER" id="PTHR32552:SF68">
    <property type="entry name" value="FERRICHROME OUTER MEMBRANE TRANSPORTER_PHAGE RECEPTOR"/>
    <property type="match status" value="1"/>
</dbReference>
<keyword evidence="5 12" id="KW-0812">Transmembrane</keyword>
<reference evidence="15" key="1">
    <citation type="journal article" date="2019" name="Int. J. Syst. Evol. Microbiol.">
        <title>The Global Catalogue of Microorganisms (GCM) 10K type strain sequencing project: providing services to taxonomists for standard genome sequencing and annotation.</title>
        <authorList>
            <consortium name="The Broad Institute Genomics Platform"/>
            <consortium name="The Broad Institute Genome Sequencing Center for Infectious Disease"/>
            <person name="Wu L."/>
            <person name="Ma J."/>
        </authorList>
    </citation>
    <scope>NUCLEOTIDE SEQUENCE [LARGE SCALE GENOMIC DNA]</scope>
    <source>
        <strain evidence="15">CCM 7491</strain>
    </source>
</reference>
<evidence type="ECO:0000259" key="13">
    <source>
        <dbReference type="Pfam" id="PF00593"/>
    </source>
</evidence>
<dbReference type="PANTHER" id="PTHR32552">
    <property type="entry name" value="FERRICHROME IRON RECEPTOR-RELATED"/>
    <property type="match status" value="1"/>
</dbReference>
<evidence type="ECO:0000256" key="8">
    <source>
        <dbReference type="ARBA" id="ARBA00023065"/>
    </source>
</evidence>
<keyword evidence="6" id="KW-0732">Signal</keyword>
<keyword evidence="8" id="KW-0406">Ion transport</keyword>
<evidence type="ECO:0000256" key="3">
    <source>
        <dbReference type="ARBA" id="ARBA00022452"/>
    </source>
</evidence>
<evidence type="ECO:0000256" key="12">
    <source>
        <dbReference type="PROSITE-ProRule" id="PRU01360"/>
    </source>
</evidence>
<dbReference type="Proteomes" id="UP001595681">
    <property type="component" value="Unassembled WGS sequence"/>
</dbReference>
<dbReference type="RefSeq" id="WP_380792214.1">
    <property type="nucleotide sequence ID" value="NZ_JBHRVU010000001.1"/>
</dbReference>
<accession>A0ABV7N9E3</accession>
<keyword evidence="3 12" id="KW-1134">Transmembrane beta strand</keyword>
<gene>
    <name evidence="14" type="ORF">ACFOKF_00145</name>
</gene>
<keyword evidence="9" id="KW-0798">TonB box</keyword>
<dbReference type="EMBL" id="JBHRVU010000001">
    <property type="protein sequence ID" value="MFC3439636.1"/>
    <property type="molecule type" value="Genomic_DNA"/>
</dbReference>
<keyword evidence="15" id="KW-1185">Reference proteome</keyword>
<dbReference type="Pfam" id="PF00593">
    <property type="entry name" value="TonB_dep_Rec_b-barrel"/>
    <property type="match status" value="1"/>
</dbReference>
<evidence type="ECO:0000256" key="4">
    <source>
        <dbReference type="ARBA" id="ARBA00022496"/>
    </source>
</evidence>
<dbReference type="InterPro" id="IPR000531">
    <property type="entry name" value="Beta-barrel_TonB"/>
</dbReference>
<keyword evidence="4" id="KW-0410">Iron transport</keyword>
<comment type="similarity">
    <text evidence="12">Belongs to the TonB-dependent receptor family.</text>
</comment>
<evidence type="ECO:0000256" key="6">
    <source>
        <dbReference type="ARBA" id="ARBA00022729"/>
    </source>
</evidence>
<evidence type="ECO:0000313" key="14">
    <source>
        <dbReference type="EMBL" id="MFC3439636.1"/>
    </source>
</evidence>
<keyword evidence="7" id="KW-0408">Iron</keyword>
<proteinExistence type="inferred from homology"/>
<comment type="subcellular location">
    <subcellularLocation>
        <location evidence="1 12">Cell outer membrane</location>
        <topology evidence="1 12">Multi-pass membrane protein</topology>
    </subcellularLocation>
</comment>
<evidence type="ECO:0000256" key="2">
    <source>
        <dbReference type="ARBA" id="ARBA00022448"/>
    </source>
</evidence>
<evidence type="ECO:0000256" key="11">
    <source>
        <dbReference type="ARBA" id="ARBA00023237"/>
    </source>
</evidence>
<keyword evidence="2 12" id="KW-0813">Transport</keyword>
<keyword evidence="14" id="KW-0675">Receptor</keyword>
<comment type="caution">
    <text evidence="14">The sequence shown here is derived from an EMBL/GenBank/DDBJ whole genome shotgun (WGS) entry which is preliminary data.</text>
</comment>
<dbReference type="InterPro" id="IPR036942">
    <property type="entry name" value="Beta-barrel_TonB_sf"/>
</dbReference>
<name>A0ABV7N9E3_9SPHN</name>
<organism evidence="14 15">
    <name type="scientific">Sphingobium rhizovicinum</name>
    <dbReference type="NCBI Taxonomy" id="432308"/>
    <lineage>
        <taxon>Bacteria</taxon>
        <taxon>Pseudomonadati</taxon>
        <taxon>Pseudomonadota</taxon>
        <taxon>Alphaproteobacteria</taxon>
        <taxon>Sphingomonadales</taxon>
        <taxon>Sphingomonadaceae</taxon>
        <taxon>Sphingobium</taxon>
    </lineage>
</organism>
<evidence type="ECO:0000256" key="1">
    <source>
        <dbReference type="ARBA" id="ARBA00004571"/>
    </source>
</evidence>
<dbReference type="SUPFAM" id="SSF56935">
    <property type="entry name" value="Porins"/>
    <property type="match status" value="1"/>
</dbReference>
<evidence type="ECO:0000256" key="5">
    <source>
        <dbReference type="ARBA" id="ARBA00022692"/>
    </source>
</evidence>